<sequence>INYIIHAVPRPRSSCASDEEFIQIAVKAAQNSIILADREGREEIDKLAICLIGGEIYRGSCSPEKLAEGIIRAKAHQLENELFMSGQTYFFEENNEFGGSIKNNKSKGIEARVGDITAMKNNTKKKIAIALGAEASSVDQQRKGLMKKFNSLAHDSQENDDDTAK</sequence>
<reference evidence="2" key="1">
    <citation type="submission" date="2022-08" db="EMBL/GenBank/DDBJ databases">
        <authorList>
            <person name="Kallberg Y."/>
            <person name="Tangrot J."/>
            <person name="Rosling A."/>
        </authorList>
    </citation>
    <scope>NUCLEOTIDE SEQUENCE</scope>
    <source>
        <strain evidence="2">Wild A</strain>
    </source>
</reference>
<dbReference type="EMBL" id="CAMKVN010023780">
    <property type="protein sequence ID" value="CAI2200237.1"/>
    <property type="molecule type" value="Genomic_DNA"/>
</dbReference>
<dbReference type="AlphaFoldDB" id="A0A9W4TCI3"/>
<feature type="non-terminal residue" evidence="2">
    <location>
        <position position="165"/>
    </location>
</feature>
<keyword evidence="3" id="KW-1185">Reference proteome</keyword>
<comment type="caution">
    <text evidence="2">The sequence shown here is derived from an EMBL/GenBank/DDBJ whole genome shotgun (WGS) entry which is preliminary data.</text>
</comment>
<evidence type="ECO:0000313" key="3">
    <source>
        <dbReference type="Proteomes" id="UP001153678"/>
    </source>
</evidence>
<organism evidence="2 3">
    <name type="scientific">Funneliformis geosporum</name>
    <dbReference type="NCBI Taxonomy" id="1117311"/>
    <lineage>
        <taxon>Eukaryota</taxon>
        <taxon>Fungi</taxon>
        <taxon>Fungi incertae sedis</taxon>
        <taxon>Mucoromycota</taxon>
        <taxon>Glomeromycotina</taxon>
        <taxon>Glomeromycetes</taxon>
        <taxon>Glomerales</taxon>
        <taxon>Glomeraceae</taxon>
        <taxon>Funneliformis</taxon>
    </lineage>
</organism>
<name>A0A9W4TCI3_9GLOM</name>
<evidence type="ECO:0000313" key="2">
    <source>
        <dbReference type="EMBL" id="CAI2200237.1"/>
    </source>
</evidence>
<proteinExistence type="predicted"/>
<dbReference type="OrthoDB" id="2485335at2759"/>
<protein>
    <submittedName>
        <fullName evidence="2">17614_t:CDS:1</fullName>
    </submittedName>
</protein>
<accession>A0A9W4TCI3</accession>
<evidence type="ECO:0000256" key="1">
    <source>
        <dbReference type="SAM" id="MobiDB-lite"/>
    </source>
</evidence>
<gene>
    <name evidence="2" type="ORF">FWILDA_LOCUS19469</name>
</gene>
<feature type="region of interest" description="Disordered" evidence="1">
    <location>
        <begin position="146"/>
        <end position="165"/>
    </location>
</feature>
<feature type="non-terminal residue" evidence="2">
    <location>
        <position position="1"/>
    </location>
</feature>
<dbReference type="Proteomes" id="UP001153678">
    <property type="component" value="Unassembled WGS sequence"/>
</dbReference>